<evidence type="ECO:0000313" key="4">
    <source>
        <dbReference type="EMBL" id="EWM27257.1"/>
    </source>
</evidence>
<proteinExistence type="inferred from homology"/>
<name>W7TMH8_9STRA</name>
<protein>
    <submittedName>
        <fullName evidence="4">Udp-sulfoquinovose synthase</fullName>
    </submittedName>
</protein>
<dbReference type="Proteomes" id="UP000019335">
    <property type="component" value="Chromosome 7"/>
</dbReference>
<dbReference type="EMBL" id="AZIL01000516">
    <property type="protein sequence ID" value="EWM27257.1"/>
    <property type="molecule type" value="Genomic_DNA"/>
</dbReference>
<keyword evidence="2" id="KW-0732">Signal</keyword>
<dbReference type="InterPro" id="IPR001509">
    <property type="entry name" value="Epimerase_deHydtase"/>
</dbReference>
<dbReference type="Gene3D" id="3.90.25.10">
    <property type="entry name" value="UDP-galactose 4-epimerase, domain 1"/>
    <property type="match status" value="1"/>
</dbReference>
<reference evidence="4 5" key="1">
    <citation type="journal article" date="2014" name="Mol. Plant">
        <title>Chromosome Scale Genome Assembly and Transcriptome Profiling of Nannochloropsis gaditana in Nitrogen Depletion.</title>
        <authorList>
            <person name="Corteggiani Carpinelli E."/>
            <person name="Telatin A."/>
            <person name="Vitulo N."/>
            <person name="Forcato C."/>
            <person name="D'Angelo M."/>
            <person name="Schiavon R."/>
            <person name="Vezzi A."/>
            <person name="Giacometti G.M."/>
            <person name="Morosinotto T."/>
            <person name="Valle G."/>
        </authorList>
    </citation>
    <scope>NUCLEOTIDE SEQUENCE [LARGE SCALE GENOMIC DNA]</scope>
    <source>
        <strain evidence="4 5">B-31</strain>
    </source>
</reference>
<dbReference type="AlphaFoldDB" id="W7TMH8"/>
<evidence type="ECO:0000256" key="2">
    <source>
        <dbReference type="SAM" id="SignalP"/>
    </source>
</evidence>
<keyword evidence="5" id="KW-1185">Reference proteome</keyword>
<comment type="caution">
    <text evidence="4">The sequence shown here is derived from an EMBL/GenBank/DDBJ whole genome shotgun (WGS) entry which is preliminary data.</text>
</comment>
<feature type="domain" description="NAD-dependent epimerase/dehydratase" evidence="3">
    <location>
        <begin position="70"/>
        <end position="355"/>
    </location>
</feature>
<accession>W7TMH8</accession>
<dbReference type="Gene3D" id="3.40.50.720">
    <property type="entry name" value="NAD(P)-binding Rossmann-like Domain"/>
    <property type="match status" value="1"/>
</dbReference>
<evidence type="ECO:0000313" key="5">
    <source>
        <dbReference type="Proteomes" id="UP000019335"/>
    </source>
</evidence>
<gene>
    <name evidence="4" type="ORF">Naga_100038g9</name>
</gene>
<sequence length="467" mass="51457">MARLLLLSLLLIASAHAFHFHSSLCKTGASRMSSFRARQQRAESSSLMLATSRRSHTMTMMAAGSKPKKIVVLGGDGFCGWPTSLYLSEKGHDVIIVDNLSRRNIDNELGCSSLTPIESPETRVKAWEKVSGRTMRFVNLDVARDYQELVQLFLAEKPDAVVHFAEQRAAPYSQKGAKQKRYTVDNNVSGTNNLLVAVVESGLDIHVVHLGTMGVYGYGTSGGEIPEGYIDVILPGGRPSSILHPAYPGSVYHTTKCLDALLFQFYNKNDGIRVTDLHQGIVWGTNTPQTIKDERLINRFDYDGDYGTVLNRFIMQGALGVPLTVYGTGGQTRGFIHITDTARCIEIAVSNPPQAGEKVQIFNQIAETLRVGDLAKLVAEKTGVDINYLKNPRLESAENELEVANRKFRGLGLDPILLDSNLGLVDEVKTIAAKYADRCVREKILPASFWNRRREAECEANTLEGGK</sequence>
<dbReference type="PANTHER" id="PTHR43000">
    <property type="entry name" value="DTDP-D-GLUCOSE 4,6-DEHYDRATASE-RELATED"/>
    <property type="match status" value="1"/>
</dbReference>
<organism evidence="4 5">
    <name type="scientific">Nannochloropsis gaditana</name>
    <dbReference type="NCBI Taxonomy" id="72520"/>
    <lineage>
        <taxon>Eukaryota</taxon>
        <taxon>Sar</taxon>
        <taxon>Stramenopiles</taxon>
        <taxon>Ochrophyta</taxon>
        <taxon>Eustigmatophyceae</taxon>
        <taxon>Eustigmatales</taxon>
        <taxon>Monodopsidaceae</taxon>
        <taxon>Nannochloropsis</taxon>
    </lineage>
</organism>
<evidence type="ECO:0000259" key="3">
    <source>
        <dbReference type="Pfam" id="PF01370"/>
    </source>
</evidence>
<evidence type="ECO:0000256" key="1">
    <source>
        <dbReference type="ARBA" id="ARBA00007637"/>
    </source>
</evidence>
<dbReference type="Pfam" id="PF01370">
    <property type="entry name" value="Epimerase"/>
    <property type="match status" value="1"/>
</dbReference>
<dbReference type="SUPFAM" id="SSF51735">
    <property type="entry name" value="NAD(P)-binding Rossmann-fold domains"/>
    <property type="match status" value="1"/>
</dbReference>
<feature type="chain" id="PRO_5004901019" evidence="2">
    <location>
        <begin position="18"/>
        <end position="467"/>
    </location>
</feature>
<dbReference type="InterPro" id="IPR036291">
    <property type="entry name" value="NAD(P)-bd_dom_sf"/>
</dbReference>
<dbReference type="OrthoDB" id="494308at2759"/>
<feature type="signal peptide" evidence="2">
    <location>
        <begin position="1"/>
        <end position="17"/>
    </location>
</feature>
<comment type="similarity">
    <text evidence="1">Belongs to the NAD(P)-dependent epimerase/dehydratase family.</text>
</comment>